<comment type="caution">
    <text evidence="5">Lacks conserved residue(s) required for the propagation of feature annotation.</text>
</comment>
<sequence>MIKDNFTIKKIQEGLKCKDFSAVELAKKYLKVIEEKDKDIHAFLEVSENMALKQAQEVDEKIAKQEKLTLLAGVPCSVKDAIMVEGLKCTAGSKMLKNYKAVYSATSVKKIVEQGALILGKTNLDEFAMGSSTEHSAFGPTKNPWDLTRVPGGTSGGSVASVSAGENIFSLGSDTGGSIRQPASFCGVVGLKPTYGAVSRYGLIAHGSSLEQIGAIANNVEDCQTVFNTIKGKDEKDATSVALSFPTTNLPTGRQVAGRTTNYKIGIPREYFGEGLDEEVKESVLKAVKGLEEQGCQVKEVSLPHAVYALACYYIISTSEASANLARYDGVRYGHRAKSQKQKANSLLEDYIADRSEGFGSEVKRRIILGTFCLSSGYYDAYYQKAQKVRELIKQDFALAFEKVDLLITPTSPFCAFKLGEKLDDPLQMYLADIYTVSINLAGLPALSMPCGLNKEKLPIGLQIIGPHFTENKIFDLAKKTEITLEK</sequence>
<feature type="active site" description="Acyl-ester intermediate" evidence="5">
    <location>
        <position position="178"/>
    </location>
</feature>
<dbReference type="PANTHER" id="PTHR11895:SF151">
    <property type="entry name" value="GLUTAMYL-TRNA(GLN) AMIDOTRANSFERASE SUBUNIT A"/>
    <property type="match status" value="1"/>
</dbReference>
<comment type="function">
    <text evidence="5">Allows the formation of correctly charged Gln-tRNA(Gln) through the transamidation of misacylated Glu-tRNA(Gln) in organisms which lack glutaminyl-tRNA synthetase. The reaction takes place in the presence of glutamine and ATP through an activated gamma-phospho-Glu-tRNA(Gln).</text>
</comment>
<keyword evidence="4 5" id="KW-0648">Protein biosynthesis</keyword>
<dbReference type="HAMAP" id="MF_00120">
    <property type="entry name" value="GatA"/>
    <property type="match status" value="1"/>
</dbReference>
<dbReference type="Gene3D" id="3.90.1300.10">
    <property type="entry name" value="Amidase signature (AS) domain"/>
    <property type="match status" value="1"/>
</dbReference>
<keyword evidence="3 5" id="KW-0067">ATP-binding</keyword>
<keyword evidence="1 5" id="KW-0436">Ligase</keyword>
<dbReference type="NCBIfam" id="TIGR00132">
    <property type="entry name" value="gatA"/>
    <property type="match status" value="1"/>
</dbReference>
<dbReference type="PANTHER" id="PTHR11895">
    <property type="entry name" value="TRANSAMIDASE"/>
    <property type="match status" value="1"/>
</dbReference>
<dbReference type="SUPFAM" id="SSF75304">
    <property type="entry name" value="Amidase signature (AS) enzymes"/>
    <property type="match status" value="1"/>
</dbReference>
<feature type="active site" description="Charge relay system" evidence="5">
    <location>
        <position position="79"/>
    </location>
</feature>
<evidence type="ECO:0000256" key="5">
    <source>
        <dbReference type="HAMAP-Rule" id="MF_00120"/>
    </source>
</evidence>
<comment type="subunit">
    <text evidence="5">Heterotrimer of A, B and C subunits.</text>
</comment>
<evidence type="ECO:0000256" key="2">
    <source>
        <dbReference type="ARBA" id="ARBA00022741"/>
    </source>
</evidence>
<evidence type="ECO:0000256" key="1">
    <source>
        <dbReference type="ARBA" id="ARBA00022598"/>
    </source>
</evidence>
<comment type="caution">
    <text evidence="7">The sequence shown here is derived from an EMBL/GenBank/DDBJ whole genome shotgun (WGS) entry which is preliminary data.</text>
</comment>
<dbReference type="InterPro" id="IPR036928">
    <property type="entry name" value="AS_sf"/>
</dbReference>
<accession>A0A2H0UUG1</accession>
<dbReference type="GO" id="GO:0005524">
    <property type="term" value="F:ATP binding"/>
    <property type="evidence" value="ECO:0007669"/>
    <property type="project" value="UniProtKB-KW"/>
</dbReference>
<dbReference type="GO" id="GO:0006412">
    <property type="term" value="P:translation"/>
    <property type="evidence" value="ECO:0007669"/>
    <property type="project" value="UniProtKB-UniRule"/>
</dbReference>
<feature type="domain" description="Amidase" evidence="6">
    <location>
        <begin position="24"/>
        <end position="474"/>
    </location>
</feature>
<evidence type="ECO:0000256" key="3">
    <source>
        <dbReference type="ARBA" id="ARBA00022840"/>
    </source>
</evidence>
<evidence type="ECO:0000313" key="8">
    <source>
        <dbReference type="Proteomes" id="UP000230132"/>
    </source>
</evidence>
<dbReference type="EMBL" id="PFAX01000019">
    <property type="protein sequence ID" value="PIR90492.1"/>
    <property type="molecule type" value="Genomic_DNA"/>
</dbReference>
<dbReference type="AlphaFoldDB" id="A0A2H0UUG1"/>
<dbReference type="GO" id="GO:0050567">
    <property type="term" value="F:glutaminyl-tRNA synthase (glutamine-hydrolyzing) activity"/>
    <property type="evidence" value="ECO:0007669"/>
    <property type="project" value="UniProtKB-UniRule"/>
</dbReference>
<keyword evidence="2 5" id="KW-0547">Nucleotide-binding</keyword>
<evidence type="ECO:0000259" key="6">
    <source>
        <dbReference type="Pfam" id="PF01425"/>
    </source>
</evidence>
<dbReference type="GO" id="GO:0016740">
    <property type="term" value="F:transferase activity"/>
    <property type="evidence" value="ECO:0007669"/>
    <property type="project" value="UniProtKB-KW"/>
</dbReference>
<name>A0A2H0UUG1_9BACT</name>
<organism evidence="7 8">
    <name type="scientific">bacterium (Candidatus Gribaldobacteria) CG10_big_fil_rev_8_21_14_0_10_37_21</name>
    <dbReference type="NCBI Taxonomy" id="2014275"/>
    <lineage>
        <taxon>Bacteria</taxon>
        <taxon>Candidatus Gribaldobacteria</taxon>
    </lineage>
</organism>
<dbReference type="InterPro" id="IPR004412">
    <property type="entry name" value="GatA"/>
</dbReference>
<reference evidence="8" key="1">
    <citation type="submission" date="2017-09" db="EMBL/GenBank/DDBJ databases">
        <title>Depth-based differentiation of microbial function through sediment-hosted aquifers and enrichment of novel symbionts in the deep terrestrial subsurface.</title>
        <authorList>
            <person name="Probst A.J."/>
            <person name="Ladd B."/>
            <person name="Jarett J.K."/>
            <person name="Geller-Mcgrath D.E."/>
            <person name="Sieber C.M.K."/>
            <person name="Emerson J.B."/>
            <person name="Anantharaman K."/>
            <person name="Thomas B.C."/>
            <person name="Malmstrom R."/>
            <person name="Stieglmeier M."/>
            <person name="Klingl A."/>
            <person name="Woyke T."/>
            <person name="Ryan C.M."/>
            <person name="Banfield J.F."/>
        </authorList>
    </citation>
    <scope>NUCLEOTIDE SEQUENCE [LARGE SCALE GENOMIC DNA]</scope>
</reference>
<keyword evidence="7" id="KW-0808">Transferase</keyword>
<dbReference type="Proteomes" id="UP000230132">
    <property type="component" value="Unassembled WGS sequence"/>
</dbReference>
<protein>
    <recommendedName>
        <fullName evidence="5">Glutamyl-tRNA(Gln) amidotransferase subunit A</fullName>
        <shortName evidence="5">Glu-ADT subunit A</shortName>
        <ecNumber evidence="5">6.3.5.7</ecNumber>
    </recommendedName>
</protein>
<dbReference type="InterPro" id="IPR023631">
    <property type="entry name" value="Amidase_dom"/>
</dbReference>
<evidence type="ECO:0000313" key="7">
    <source>
        <dbReference type="EMBL" id="PIR90492.1"/>
    </source>
</evidence>
<gene>
    <name evidence="5 7" type="primary">gatA</name>
    <name evidence="7" type="ORF">COU05_01770</name>
</gene>
<proteinExistence type="inferred from homology"/>
<evidence type="ECO:0000256" key="4">
    <source>
        <dbReference type="ARBA" id="ARBA00022917"/>
    </source>
</evidence>
<comment type="similarity">
    <text evidence="5">Belongs to the amidase family. GatA subfamily.</text>
</comment>
<dbReference type="Pfam" id="PF01425">
    <property type="entry name" value="Amidase"/>
    <property type="match status" value="1"/>
</dbReference>
<dbReference type="GO" id="GO:0030956">
    <property type="term" value="C:glutamyl-tRNA(Gln) amidotransferase complex"/>
    <property type="evidence" value="ECO:0007669"/>
    <property type="project" value="InterPro"/>
</dbReference>
<comment type="catalytic activity">
    <reaction evidence="5">
        <text>L-glutamyl-tRNA(Gln) + L-glutamine + ATP + H2O = L-glutaminyl-tRNA(Gln) + L-glutamate + ADP + phosphate + H(+)</text>
        <dbReference type="Rhea" id="RHEA:17521"/>
        <dbReference type="Rhea" id="RHEA-COMP:9681"/>
        <dbReference type="Rhea" id="RHEA-COMP:9684"/>
        <dbReference type="ChEBI" id="CHEBI:15377"/>
        <dbReference type="ChEBI" id="CHEBI:15378"/>
        <dbReference type="ChEBI" id="CHEBI:29985"/>
        <dbReference type="ChEBI" id="CHEBI:30616"/>
        <dbReference type="ChEBI" id="CHEBI:43474"/>
        <dbReference type="ChEBI" id="CHEBI:58359"/>
        <dbReference type="ChEBI" id="CHEBI:78520"/>
        <dbReference type="ChEBI" id="CHEBI:78521"/>
        <dbReference type="ChEBI" id="CHEBI:456216"/>
        <dbReference type="EC" id="6.3.5.7"/>
    </reaction>
</comment>
<dbReference type="InterPro" id="IPR000120">
    <property type="entry name" value="Amidase"/>
</dbReference>
<dbReference type="EC" id="6.3.5.7" evidence="5"/>